<dbReference type="Pfam" id="PF14464">
    <property type="entry name" value="Prok-JAB"/>
    <property type="match status" value="1"/>
</dbReference>
<keyword evidence="3" id="KW-0378">Hydrolase</keyword>
<evidence type="ECO:0000256" key="5">
    <source>
        <dbReference type="ARBA" id="ARBA00023049"/>
    </source>
</evidence>
<dbReference type="SUPFAM" id="SSF102712">
    <property type="entry name" value="JAB1/MPN domain"/>
    <property type="match status" value="1"/>
</dbReference>
<keyword evidence="8" id="KW-1185">Reference proteome</keyword>
<comment type="caution">
    <text evidence="7">The sequence shown here is derived from an EMBL/GenBank/DDBJ whole genome shotgun (WGS) entry which is preliminary data.</text>
</comment>
<evidence type="ECO:0000256" key="4">
    <source>
        <dbReference type="ARBA" id="ARBA00022833"/>
    </source>
</evidence>
<accession>A0A501XPC0</accession>
<dbReference type="GO" id="GO:0008235">
    <property type="term" value="F:metalloexopeptidase activity"/>
    <property type="evidence" value="ECO:0007669"/>
    <property type="project" value="TreeGrafter"/>
</dbReference>
<dbReference type="AlphaFoldDB" id="A0A501XPC0"/>
<evidence type="ECO:0000256" key="2">
    <source>
        <dbReference type="ARBA" id="ARBA00022723"/>
    </source>
</evidence>
<dbReference type="InterPro" id="IPR028090">
    <property type="entry name" value="JAB_dom_prok"/>
</dbReference>
<dbReference type="GO" id="GO:0006508">
    <property type="term" value="P:proteolysis"/>
    <property type="evidence" value="ECO:0007669"/>
    <property type="project" value="UniProtKB-KW"/>
</dbReference>
<dbReference type="PANTHER" id="PTHR34858">
    <property type="entry name" value="CYSO-CYSTEINE PEPTIDASE"/>
    <property type="match status" value="1"/>
</dbReference>
<evidence type="ECO:0000313" key="7">
    <source>
        <dbReference type="EMBL" id="TPE62446.1"/>
    </source>
</evidence>
<keyword evidence="4" id="KW-0862">Zinc</keyword>
<keyword evidence="1" id="KW-0645">Protease</keyword>
<dbReference type="InterPro" id="IPR051929">
    <property type="entry name" value="VirAsm_ModProt"/>
</dbReference>
<name>A0A501XPC0_9SPHN</name>
<dbReference type="PANTHER" id="PTHR34858:SF1">
    <property type="entry name" value="CYSO-CYSTEINE PEPTIDASE"/>
    <property type="match status" value="1"/>
</dbReference>
<evidence type="ECO:0000313" key="8">
    <source>
        <dbReference type="Proteomes" id="UP000319897"/>
    </source>
</evidence>
<proteinExistence type="predicted"/>
<dbReference type="GO" id="GO:0008270">
    <property type="term" value="F:zinc ion binding"/>
    <property type="evidence" value="ECO:0007669"/>
    <property type="project" value="TreeGrafter"/>
</dbReference>
<evidence type="ECO:0000256" key="1">
    <source>
        <dbReference type="ARBA" id="ARBA00022670"/>
    </source>
</evidence>
<dbReference type="RefSeq" id="WP_140927510.1">
    <property type="nucleotide sequence ID" value="NZ_VFSU01000018.1"/>
</dbReference>
<keyword evidence="2" id="KW-0479">Metal-binding</keyword>
<protein>
    <submittedName>
        <fullName evidence="7">M67 family metallopeptidase</fullName>
    </submittedName>
</protein>
<dbReference type="CDD" id="cd08070">
    <property type="entry name" value="MPN_like"/>
    <property type="match status" value="1"/>
</dbReference>
<gene>
    <name evidence="7" type="ORF">FJQ54_05985</name>
</gene>
<sequence>MDLGCNSRGSSPLLLDHRAAAAIRAAVRQSGHNEACGLLLGTPGHITEATVARNISPEPARRFEIDPAHLFDIHRRARAGPLAILGCWHSHPNGNPRPSRHDRDGVADESWLWLIAAGEDLSLWRPIEGGFAPVAFAVAAL</sequence>
<dbReference type="EMBL" id="VFSU01000018">
    <property type="protein sequence ID" value="TPE62446.1"/>
    <property type="molecule type" value="Genomic_DNA"/>
</dbReference>
<evidence type="ECO:0000259" key="6">
    <source>
        <dbReference type="PROSITE" id="PS50249"/>
    </source>
</evidence>
<organism evidence="7 8">
    <name type="scientific">Sandaracinobacter neustonicus</name>
    <dbReference type="NCBI Taxonomy" id="1715348"/>
    <lineage>
        <taxon>Bacteria</taxon>
        <taxon>Pseudomonadati</taxon>
        <taxon>Pseudomonadota</taxon>
        <taxon>Alphaproteobacteria</taxon>
        <taxon>Sphingomonadales</taxon>
        <taxon>Sphingosinicellaceae</taxon>
        <taxon>Sandaracinobacter</taxon>
    </lineage>
</organism>
<keyword evidence="5" id="KW-0482">Metalloprotease</keyword>
<dbReference type="OrthoDB" id="9802958at2"/>
<reference evidence="7 8" key="1">
    <citation type="submission" date="2019-06" db="EMBL/GenBank/DDBJ databases">
        <authorList>
            <person name="Lee I."/>
            <person name="Jang G.I."/>
            <person name="Hwang C.Y."/>
        </authorList>
    </citation>
    <scope>NUCLEOTIDE SEQUENCE [LARGE SCALE GENOMIC DNA]</scope>
    <source>
        <strain evidence="7 8">PAMC 28131</strain>
    </source>
</reference>
<dbReference type="Proteomes" id="UP000319897">
    <property type="component" value="Unassembled WGS sequence"/>
</dbReference>
<feature type="domain" description="MPN" evidence="6">
    <location>
        <begin position="13"/>
        <end position="141"/>
    </location>
</feature>
<dbReference type="PROSITE" id="PS50249">
    <property type="entry name" value="MPN"/>
    <property type="match status" value="1"/>
</dbReference>
<dbReference type="Gene3D" id="3.40.140.10">
    <property type="entry name" value="Cytidine Deaminase, domain 2"/>
    <property type="match status" value="1"/>
</dbReference>
<dbReference type="InterPro" id="IPR037518">
    <property type="entry name" value="MPN"/>
</dbReference>
<evidence type="ECO:0000256" key="3">
    <source>
        <dbReference type="ARBA" id="ARBA00022801"/>
    </source>
</evidence>